<evidence type="ECO:0000313" key="3">
    <source>
        <dbReference type="Proteomes" id="UP000242637"/>
    </source>
</evidence>
<keyword evidence="3" id="KW-1185">Reference proteome</keyword>
<gene>
    <name evidence="2" type="primary">pgaC_1</name>
    <name evidence="2" type="ORF">SAMEA4475696_02255</name>
</gene>
<feature type="domain" description="Glycosyltransferase 2-like" evidence="1">
    <location>
        <begin position="6"/>
        <end position="127"/>
    </location>
</feature>
<dbReference type="GO" id="GO:0016757">
    <property type="term" value="F:glycosyltransferase activity"/>
    <property type="evidence" value="ECO:0007669"/>
    <property type="project" value="UniProtKB-KW"/>
</dbReference>
<dbReference type="PANTHER" id="PTHR43685:SF2">
    <property type="entry name" value="GLYCOSYLTRANSFERASE 2-LIKE DOMAIN-CONTAINING PROTEIN"/>
    <property type="match status" value="1"/>
</dbReference>
<accession>A0A239VUQ3</accession>
<dbReference type="PANTHER" id="PTHR43685">
    <property type="entry name" value="GLYCOSYLTRANSFERASE"/>
    <property type="match status" value="1"/>
</dbReference>
<proteinExistence type="predicted"/>
<dbReference type="EC" id="2.4.1.-" evidence="2"/>
<dbReference type="OrthoDB" id="9802632at2"/>
<dbReference type="Proteomes" id="UP000242637">
    <property type="component" value="Chromosome 1"/>
</dbReference>
<evidence type="ECO:0000313" key="2">
    <source>
        <dbReference type="EMBL" id="SNV25478.1"/>
    </source>
</evidence>
<dbReference type="GeneID" id="63460417"/>
<dbReference type="InterPro" id="IPR029044">
    <property type="entry name" value="Nucleotide-diphossugar_trans"/>
</dbReference>
<dbReference type="InterPro" id="IPR050834">
    <property type="entry name" value="Glycosyltransf_2"/>
</dbReference>
<reference evidence="2 3" key="1">
    <citation type="submission" date="2017-06" db="EMBL/GenBank/DDBJ databases">
        <authorList>
            <consortium name="Pathogen Informatics"/>
        </authorList>
    </citation>
    <scope>NUCLEOTIDE SEQUENCE [LARGE SCALE GENOMIC DNA]</scope>
    <source>
        <strain evidence="2 3">NCTC13039</strain>
    </source>
</reference>
<name>A0A239VUQ3_9MICO</name>
<sequence length="338" mass="36300">MSELVSVIMPVLNESASVEGAVKSILSQEGVDVEVLVVDGRSSDDTAQIVRRLASQDERVRLLDNPKVVIPSGLNVGLAAARGSFVARVDGHATITPGYFAQALKRFAENPKLAAVGGLRTGVSSTPTGRAIGLVQSSPFAIGDSINHFGTEYQLTDHASFGVYRADVARQVGGWDENLMVNEDVDFDHRIALAGYEIGFDPQMGILWHVRDNVPDLFRQYRRYGRGKALMVRKNGREALRPRHLAAPVAVMGTVALAALASRHPRLALAGYAPYLGGLAVASTKALKSREDSAPVDVKSLPLAFAGIHYGWGIGFLEGYVLGKQPRRTSGRDNSDAE</sequence>
<dbReference type="SUPFAM" id="SSF53448">
    <property type="entry name" value="Nucleotide-diphospho-sugar transferases"/>
    <property type="match status" value="1"/>
</dbReference>
<evidence type="ECO:0000259" key="1">
    <source>
        <dbReference type="Pfam" id="PF00535"/>
    </source>
</evidence>
<organism evidence="2 3">
    <name type="scientific">Dermatophilus congolensis</name>
    <dbReference type="NCBI Taxonomy" id="1863"/>
    <lineage>
        <taxon>Bacteria</taxon>
        <taxon>Bacillati</taxon>
        <taxon>Actinomycetota</taxon>
        <taxon>Actinomycetes</taxon>
        <taxon>Micrococcales</taxon>
        <taxon>Dermatophilaceae</taxon>
        <taxon>Dermatophilus</taxon>
    </lineage>
</organism>
<dbReference type="CDD" id="cd02525">
    <property type="entry name" value="Succinoglycan_BP_ExoA"/>
    <property type="match status" value="1"/>
</dbReference>
<dbReference type="EMBL" id="LT906453">
    <property type="protein sequence ID" value="SNV25478.1"/>
    <property type="molecule type" value="Genomic_DNA"/>
</dbReference>
<dbReference type="KEGG" id="dco:SAMEA4475696_2255"/>
<keyword evidence="2" id="KW-0808">Transferase</keyword>
<dbReference type="RefSeq" id="WP_028326698.1">
    <property type="nucleotide sequence ID" value="NZ_LT906453.1"/>
</dbReference>
<dbReference type="Gene3D" id="3.90.550.10">
    <property type="entry name" value="Spore Coat Polysaccharide Biosynthesis Protein SpsA, Chain A"/>
    <property type="match status" value="1"/>
</dbReference>
<protein>
    <submittedName>
        <fullName evidence="2">Poly-beta-1,6-N-acetyl-D-glucosamine synthase</fullName>
        <ecNumber evidence="2">2.4.1.-</ecNumber>
    </submittedName>
</protein>
<dbReference type="Pfam" id="PF00535">
    <property type="entry name" value="Glycos_transf_2"/>
    <property type="match status" value="1"/>
</dbReference>
<dbReference type="InterPro" id="IPR001173">
    <property type="entry name" value="Glyco_trans_2-like"/>
</dbReference>
<keyword evidence="2" id="KW-0328">Glycosyltransferase</keyword>
<dbReference type="AlphaFoldDB" id="A0A239VUQ3"/>
<dbReference type="STRING" id="1121387.GCA_000429885_00622"/>